<dbReference type="InterPro" id="IPR029063">
    <property type="entry name" value="SAM-dependent_MTases_sf"/>
</dbReference>
<dbReference type="Pfam" id="PF01420">
    <property type="entry name" value="Methylase_S"/>
    <property type="match status" value="1"/>
</dbReference>
<name>A0A4Y8Q942_9BACL</name>
<keyword evidence="3" id="KW-0808">Transferase</keyword>
<evidence type="ECO:0000259" key="7">
    <source>
        <dbReference type="Pfam" id="PF01420"/>
    </source>
</evidence>
<evidence type="ECO:0000256" key="2">
    <source>
        <dbReference type="ARBA" id="ARBA00022603"/>
    </source>
</evidence>
<dbReference type="GO" id="GO:0009007">
    <property type="term" value="F:site-specific DNA-methyltransferase (adenine-specific) activity"/>
    <property type="evidence" value="ECO:0007669"/>
    <property type="project" value="UniProtKB-EC"/>
</dbReference>
<keyword evidence="4" id="KW-0949">S-adenosyl-L-methionine</keyword>
<comment type="similarity">
    <text evidence="1">Belongs to the type-I restriction system S methylase family.</text>
</comment>
<gene>
    <name evidence="9" type="ORF">B5M42_03940</name>
</gene>
<dbReference type="GO" id="GO:0032259">
    <property type="term" value="P:methylation"/>
    <property type="evidence" value="ECO:0007669"/>
    <property type="project" value="UniProtKB-KW"/>
</dbReference>
<dbReference type="Gene3D" id="3.90.220.20">
    <property type="entry name" value="DNA methylase specificity domains"/>
    <property type="match status" value="1"/>
</dbReference>
<keyword evidence="2" id="KW-0489">Methyltransferase</keyword>
<dbReference type="SUPFAM" id="SSF53335">
    <property type="entry name" value="S-adenosyl-L-methionine-dependent methyltransferases"/>
    <property type="match status" value="1"/>
</dbReference>
<dbReference type="CDD" id="cd17262">
    <property type="entry name" value="RMtype1_S_Aco12261I-TRD2-CR2"/>
    <property type="match status" value="1"/>
</dbReference>
<reference evidence="9 10" key="1">
    <citation type="submission" date="2017-03" db="EMBL/GenBank/DDBJ databases">
        <title>Isolation of Levoglucosan Utilizing Bacteria.</title>
        <authorList>
            <person name="Arya A.S."/>
        </authorList>
    </citation>
    <scope>NUCLEOTIDE SEQUENCE [LARGE SCALE GENOMIC DNA]</scope>
    <source>
        <strain evidence="9 10">MEC069</strain>
    </source>
</reference>
<evidence type="ECO:0000256" key="6">
    <source>
        <dbReference type="ARBA" id="ARBA00023125"/>
    </source>
</evidence>
<dbReference type="GO" id="GO:0003677">
    <property type="term" value="F:DNA binding"/>
    <property type="evidence" value="ECO:0007669"/>
    <property type="project" value="UniProtKB-KW"/>
</dbReference>
<dbReference type="InterPro" id="IPR003356">
    <property type="entry name" value="DNA_methylase_A-5"/>
</dbReference>
<dbReference type="GO" id="GO:0009307">
    <property type="term" value="P:DNA restriction-modification system"/>
    <property type="evidence" value="ECO:0007669"/>
    <property type="project" value="UniProtKB-KW"/>
</dbReference>
<keyword evidence="6" id="KW-0238">DNA-binding</keyword>
<keyword evidence="10" id="KW-1185">Reference proteome</keyword>
<protein>
    <submittedName>
        <fullName evidence="9">Uncharacterized protein</fullName>
    </submittedName>
</protein>
<feature type="domain" description="Type I restriction modification DNA specificity" evidence="7">
    <location>
        <begin position="880"/>
        <end position="1015"/>
    </location>
</feature>
<keyword evidence="5" id="KW-0680">Restriction system</keyword>
<dbReference type="GO" id="GO:0008170">
    <property type="term" value="F:N-methyltransferase activity"/>
    <property type="evidence" value="ECO:0007669"/>
    <property type="project" value="InterPro"/>
</dbReference>
<dbReference type="Gene3D" id="3.40.50.150">
    <property type="entry name" value="Vaccinia Virus protein VP39"/>
    <property type="match status" value="1"/>
</dbReference>
<comment type="caution">
    <text evidence="9">The sequence shown here is derived from an EMBL/GenBank/DDBJ whole genome shotgun (WGS) entry which is preliminary data.</text>
</comment>
<dbReference type="EMBL" id="MYFO01000003">
    <property type="protein sequence ID" value="TFE90983.1"/>
    <property type="molecule type" value="Genomic_DNA"/>
</dbReference>
<feature type="domain" description="DNA methylase adenine-specific" evidence="8">
    <location>
        <begin position="398"/>
        <end position="674"/>
    </location>
</feature>
<evidence type="ECO:0000313" key="9">
    <source>
        <dbReference type="EMBL" id="TFE90983.1"/>
    </source>
</evidence>
<dbReference type="PRINTS" id="PR00507">
    <property type="entry name" value="N12N6MTFRASE"/>
</dbReference>
<dbReference type="AlphaFoldDB" id="A0A4Y8Q942"/>
<dbReference type="PANTHER" id="PTHR33841">
    <property type="entry name" value="DNA METHYLTRANSFERASE YEEA-RELATED"/>
    <property type="match status" value="1"/>
</dbReference>
<dbReference type="InterPro" id="IPR000055">
    <property type="entry name" value="Restrct_endonuc_typeI_TRD"/>
</dbReference>
<evidence type="ECO:0000259" key="8">
    <source>
        <dbReference type="Pfam" id="PF02384"/>
    </source>
</evidence>
<dbReference type="InterPro" id="IPR002052">
    <property type="entry name" value="DNA_methylase_N6_adenine_CS"/>
</dbReference>
<evidence type="ECO:0000256" key="5">
    <source>
        <dbReference type="ARBA" id="ARBA00022747"/>
    </source>
</evidence>
<evidence type="ECO:0000256" key="3">
    <source>
        <dbReference type="ARBA" id="ARBA00022679"/>
    </source>
</evidence>
<dbReference type="InterPro" id="IPR050953">
    <property type="entry name" value="N4_N6_ade-DNA_methylase"/>
</dbReference>
<sequence>MEPNLMPVQSWLLAMGFRPAEGNAALWHKDYDIRGSYRIAAELTADGTSMGRIDYGPDIRSGRSTAGIEGRKEHLVQLECVNRLLETGYAPRHIELAPYGRKNADLDICVRDASGAGFLLIDCRSWGKPYNHALQALVQNDYKKDQLFHYYLLDTNVQYVVVYTSAPDGDGGLKYNTGIVAMAPLRGCDDPGEMYERWDKLFQSKGLFGEDAEPYRVRFTGIKQAELKPLERADVEESDGTLFNTFAEILRRHVVSDKNNAYNVIFNLILCKIVDEDHVRRPDEEMAFQWKADETDEDVLERLSRLYRTGVTAYLGITLADFADSLLDDELQRVGGASSDAAAGIKALFRRFKLYKSHEFAFKEILDERTFRDNARIVKAVVKLLERFRFKEPSKLPLLGDFFERLLNIGVKQEAGQFFTPIPIAAYNCMAIPFEAIVARKIAAGESSFLPYTIDYACGSGHFLTEALERIGRLVEACRPEELQTQAQRDRLAKWRSADGWAREFVYGIEKDFRLVKTSKVACFLHGDGGANVLYADGLAGFDSPTFHGRLRTNEPTADHPRFDVLIANPPYSVENFKYTMKDGARCFELFAHVTDKSDNIECLFIERAKQLLVPGGFAAIILPSSLLLNQGIHQKARELLLKYFRIVGIVEFGNQTFAATGQRTVNLHLERRADHEWRQAAEAARALLDTLAGTDEAHAQLSSLDGLQDIYAAYCAAAHPDRTPDACLTALTDEASREREAVRLMYFMLAWDQPVVIAHSREGDEEKLFLGYEHSDRKKYEGIHPYPHTADKKIVSVLHDELQVDHPDKISTYMYANFLRRPLPPVSERLAKHLHVRPLHEMLDLASEDFKARVFIDSLDNMYTRVTAYELVTLADSSVAEVLDHLRKPVKKSNRTSGAYPYYGASGKAGLIDAYLFDEDLVLIGEDGAKWGEYEHTAYAISGKSWVNNHAHVIRVNKERLLEAYLVAVFNRLDFSYLKRRPNGGKLLKSELTAIKFPLPPLELQRAIAAGMDRAPAGPMRYEALDRLLGLTGTETIRG</sequence>
<dbReference type="SUPFAM" id="SSF116734">
    <property type="entry name" value="DNA methylase specificity domain"/>
    <property type="match status" value="1"/>
</dbReference>
<dbReference type="Proteomes" id="UP000298246">
    <property type="component" value="Unassembled WGS sequence"/>
</dbReference>
<organism evidence="9 10">
    <name type="scientific">Paenibacillus athensensis</name>
    <dbReference type="NCBI Taxonomy" id="1967502"/>
    <lineage>
        <taxon>Bacteria</taxon>
        <taxon>Bacillati</taxon>
        <taxon>Bacillota</taxon>
        <taxon>Bacilli</taxon>
        <taxon>Bacillales</taxon>
        <taxon>Paenibacillaceae</taxon>
        <taxon>Paenibacillus</taxon>
    </lineage>
</organism>
<proteinExistence type="inferred from homology"/>
<dbReference type="RefSeq" id="WP_134749941.1">
    <property type="nucleotide sequence ID" value="NZ_MYFO02000007.1"/>
</dbReference>
<dbReference type="PROSITE" id="PS00092">
    <property type="entry name" value="N6_MTASE"/>
    <property type="match status" value="1"/>
</dbReference>
<dbReference type="Pfam" id="PF02384">
    <property type="entry name" value="N6_Mtase"/>
    <property type="match status" value="1"/>
</dbReference>
<evidence type="ECO:0000256" key="4">
    <source>
        <dbReference type="ARBA" id="ARBA00022691"/>
    </source>
</evidence>
<evidence type="ECO:0000313" key="10">
    <source>
        <dbReference type="Proteomes" id="UP000298246"/>
    </source>
</evidence>
<evidence type="ECO:0000256" key="1">
    <source>
        <dbReference type="ARBA" id="ARBA00010923"/>
    </source>
</evidence>
<dbReference type="OrthoDB" id="9814572at2"/>
<accession>A0A4Y8Q942</accession>
<dbReference type="PANTHER" id="PTHR33841:SF5">
    <property type="entry name" value="DNA METHYLASE (MODIFICATION METHYLASE) (METHYLTRANSFERASE)-RELATED"/>
    <property type="match status" value="1"/>
</dbReference>
<dbReference type="InterPro" id="IPR044946">
    <property type="entry name" value="Restrct_endonuc_typeI_TRD_sf"/>
</dbReference>